<evidence type="ECO:0000256" key="6">
    <source>
        <dbReference type="ARBA" id="ARBA00022840"/>
    </source>
</evidence>
<proteinExistence type="inferred from homology"/>
<dbReference type="PROSITE" id="PS00211">
    <property type="entry name" value="ABC_TRANSPORTER_1"/>
    <property type="match status" value="1"/>
</dbReference>
<name>A0ABT1A9V3_9PSEU</name>
<dbReference type="PANTHER" id="PTHR43297:SF2">
    <property type="entry name" value="DIPEPTIDE TRANSPORT ATP-BINDING PROTEIN DPPD"/>
    <property type="match status" value="1"/>
</dbReference>
<comment type="similarity">
    <text evidence="2">Belongs to the ABC transporter superfamily.</text>
</comment>
<dbReference type="RefSeq" id="WP_252444636.1">
    <property type="nucleotide sequence ID" value="NZ_JAGSOV010000070.1"/>
</dbReference>
<dbReference type="InterPro" id="IPR027417">
    <property type="entry name" value="P-loop_NTPase"/>
</dbReference>
<dbReference type="GO" id="GO:0005524">
    <property type="term" value="F:ATP binding"/>
    <property type="evidence" value="ECO:0007669"/>
    <property type="project" value="UniProtKB-KW"/>
</dbReference>
<dbReference type="InterPro" id="IPR013563">
    <property type="entry name" value="Oligopep_ABC_C"/>
</dbReference>
<dbReference type="SUPFAM" id="SSF52540">
    <property type="entry name" value="P-loop containing nucleoside triphosphate hydrolases"/>
    <property type="match status" value="1"/>
</dbReference>
<evidence type="ECO:0000259" key="8">
    <source>
        <dbReference type="PROSITE" id="PS50893"/>
    </source>
</evidence>
<dbReference type="PROSITE" id="PS50893">
    <property type="entry name" value="ABC_TRANSPORTER_2"/>
    <property type="match status" value="1"/>
</dbReference>
<evidence type="ECO:0000256" key="1">
    <source>
        <dbReference type="ARBA" id="ARBA00004202"/>
    </source>
</evidence>
<keyword evidence="6 9" id="KW-0067">ATP-binding</keyword>
<dbReference type="EMBL" id="JAGSOV010000070">
    <property type="protein sequence ID" value="MCO1659705.1"/>
    <property type="molecule type" value="Genomic_DNA"/>
</dbReference>
<dbReference type="Pfam" id="PF08352">
    <property type="entry name" value="oligo_HPY"/>
    <property type="match status" value="1"/>
</dbReference>
<gene>
    <name evidence="9" type="ORF">KDL28_32015</name>
</gene>
<dbReference type="InterPro" id="IPR050388">
    <property type="entry name" value="ABC_Ni/Peptide_Import"/>
</dbReference>
<evidence type="ECO:0000256" key="5">
    <source>
        <dbReference type="ARBA" id="ARBA00022741"/>
    </source>
</evidence>
<feature type="domain" description="ABC transporter" evidence="8">
    <location>
        <begin position="13"/>
        <end position="260"/>
    </location>
</feature>
<dbReference type="CDD" id="cd03257">
    <property type="entry name" value="ABC_NikE_OppD_transporters"/>
    <property type="match status" value="1"/>
</dbReference>
<dbReference type="InterPro" id="IPR003593">
    <property type="entry name" value="AAA+_ATPase"/>
</dbReference>
<organism evidence="9 10">
    <name type="scientific">Pseudonocardia humida</name>
    <dbReference type="NCBI Taxonomy" id="2800819"/>
    <lineage>
        <taxon>Bacteria</taxon>
        <taxon>Bacillati</taxon>
        <taxon>Actinomycetota</taxon>
        <taxon>Actinomycetes</taxon>
        <taxon>Pseudonocardiales</taxon>
        <taxon>Pseudonocardiaceae</taxon>
        <taxon>Pseudonocardia</taxon>
    </lineage>
</organism>
<keyword evidence="10" id="KW-1185">Reference proteome</keyword>
<dbReference type="NCBIfam" id="TIGR01727">
    <property type="entry name" value="oligo_HPY"/>
    <property type="match status" value="1"/>
</dbReference>
<keyword evidence="3" id="KW-0813">Transport</keyword>
<evidence type="ECO:0000313" key="10">
    <source>
        <dbReference type="Proteomes" id="UP001165283"/>
    </source>
</evidence>
<keyword evidence="7" id="KW-0472">Membrane</keyword>
<keyword evidence="5" id="KW-0547">Nucleotide-binding</keyword>
<dbReference type="InterPro" id="IPR017871">
    <property type="entry name" value="ABC_transporter-like_CS"/>
</dbReference>
<evidence type="ECO:0000256" key="2">
    <source>
        <dbReference type="ARBA" id="ARBA00005417"/>
    </source>
</evidence>
<comment type="subcellular location">
    <subcellularLocation>
        <location evidence="1">Cell membrane</location>
        <topology evidence="1">Peripheral membrane protein</topology>
    </subcellularLocation>
</comment>
<accession>A0ABT1A9V3</accession>
<dbReference type="SMART" id="SM00382">
    <property type="entry name" value="AAA"/>
    <property type="match status" value="1"/>
</dbReference>
<protein>
    <submittedName>
        <fullName evidence="9">ABC transporter ATP-binding protein</fullName>
    </submittedName>
</protein>
<evidence type="ECO:0000313" key="9">
    <source>
        <dbReference type="EMBL" id="MCO1659705.1"/>
    </source>
</evidence>
<reference evidence="9" key="1">
    <citation type="submission" date="2021-04" db="EMBL/GenBank/DDBJ databases">
        <title>Pseudonocardia sp. nov., isolated from sandy soil of mangrove forest.</title>
        <authorList>
            <person name="Zan Z."/>
            <person name="Huang R."/>
            <person name="Liu W."/>
        </authorList>
    </citation>
    <scope>NUCLEOTIDE SEQUENCE</scope>
    <source>
        <strain evidence="9">S2-4</strain>
    </source>
</reference>
<dbReference type="Pfam" id="PF00005">
    <property type="entry name" value="ABC_tran"/>
    <property type="match status" value="1"/>
</dbReference>
<dbReference type="InterPro" id="IPR003439">
    <property type="entry name" value="ABC_transporter-like_ATP-bd"/>
</dbReference>
<sequence>MKTGSTGEAVLDVRDLRVFVKRDPSVVLVDRVSMSVRAGESVGIIGETGSGKSLTALAIAGLLSPDLGVDGSVEFGGQDLLQLPERDLRAIRGARIGMVFQDPNESLNPVFSIGKQLGYAIRAHAGDLSRTAIRARARELLDLVGIPQPAERLGQYPYQLSGGMRQRVMIAMALASDPELLIADEPTTSLDVSVQAGILELIEGLARDMRLATLLITHDLGVVAGQCDRVLAMYAGQVVEARRTRDFTAGPAHPYCQGLLRCVPDPSELGVIRPGIPGTPPAPGSTDQGCRFRDRCEYATDGCESPQLLLDVIDRGASGLVRCWRADELSEPAVAAKSMEAST</sequence>
<dbReference type="PANTHER" id="PTHR43297">
    <property type="entry name" value="OLIGOPEPTIDE TRANSPORT ATP-BINDING PROTEIN APPD"/>
    <property type="match status" value="1"/>
</dbReference>
<comment type="caution">
    <text evidence="9">The sequence shown here is derived from an EMBL/GenBank/DDBJ whole genome shotgun (WGS) entry which is preliminary data.</text>
</comment>
<evidence type="ECO:0000256" key="3">
    <source>
        <dbReference type="ARBA" id="ARBA00022448"/>
    </source>
</evidence>
<dbReference type="Gene3D" id="3.40.50.300">
    <property type="entry name" value="P-loop containing nucleotide triphosphate hydrolases"/>
    <property type="match status" value="1"/>
</dbReference>
<dbReference type="Proteomes" id="UP001165283">
    <property type="component" value="Unassembled WGS sequence"/>
</dbReference>
<evidence type="ECO:0000256" key="7">
    <source>
        <dbReference type="ARBA" id="ARBA00023136"/>
    </source>
</evidence>
<keyword evidence="4" id="KW-1003">Cell membrane</keyword>
<evidence type="ECO:0000256" key="4">
    <source>
        <dbReference type="ARBA" id="ARBA00022475"/>
    </source>
</evidence>